<accession>W4MCC1</accession>
<evidence type="ECO:0000313" key="2">
    <source>
        <dbReference type="Proteomes" id="UP000019140"/>
    </source>
</evidence>
<gene>
    <name evidence="1" type="ORF">ETSY2_08970</name>
</gene>
<proteinExistence type="predicted"/>
<dbReference type="Proteomes" id="UP000019140">
    <property type="component" value="Unassembled WGS sequence"/>
</dbReference>
<organism evidence="1 2">
    <name type="scientific">Candidatus Entotheonella gemina</name>
    <dbReference type="NCBI Taxonomy" id="1429439"/>
    <lineage>
        <taxon>Bacteria</taxon>
        <taxon>Pseudomonadati</taxon>
        <taxon>Nitrospinota/Tectimicrobiota group</taxon>
        <taxon>Candidatus Tectimicrobiota</taxon>
        <taxon>Candidatus Entotheonellia</taxon>
        <taxon>Candidatus Entotheonellales</taxon>
        <taxon>Candidatus Entotheonellaceae</taxon>
        <taxon>Candidatus Entotheonella</taxon>
    </lineage>
</organism>
<name>W4MCC1_9BACT</name>
<reference evidence="1 2" key="1">
    <citation type="journal article" date="2014" name="Nature">
        <title>An environmental bacterial taxon with a large and distinct metabolic repertoire.</title>
        <authorList>
            <person name="Wilson M.C."/>
            <person name="Mori T."/>
            <person name="Ruckert C."/>
            <person name="Uria A.R."/>
            <person name="Helf M.J."/>
            <person name="Takada K."/>
            <person name="Gernert C."/>
            <person name="Steffens U.A."/>
            <person name="Heycke N."/>
            <person name="Schmitt S."/>
            <person name="Rinke C."/>
            <person name="Helfrich E.J."/>
            <person name="Brachmann A.O."/>
            <person name="Gurgui C."/>
            <person name="Wakimoto T."/>
            <person name="Kracht M."/>
            <person name="Crusemann M."/>
            <person name="Hentschel U."/>
            <person name="Abe I."/>
            <person name="Matsunaga S."/>
            <person name="Kalinowski J."/>
            <person name="Takeyama H."/>
            <person name="Piel J."/>
        </authorList>
    </citation>
    <scope>NUCLEOTIDE SEQUENCE [LARGE SCALE GENOMIC DNA]</scope>
    <source>
        <strain evidence="2">TSY2</strain>
    </source>
</reference>
<protein>
    <submittedName>
        <fullName evidence="1">Uncharacterized protein</fullName>
    </submittedName>
</protein>
<dbReference type="AlphaFoldDB" id="W4MCC1"/>
<sequence>MTLLQRIAQVRFEVKFSGALDLRGKVFAISGFEFTEFYFMISGHQQGKKRNIGEKRGFEA</sequence>
<keyword evidence="2" id="KW-1185">Reference proteome</keyword>
<comment type="caution">
    <text evidence="1">The sequence shown here is derived from an EMBL/GenBank/DDBJ whole genome shotgun (WGS) entry which is preliminary data.</text>
</comment>
<evidence type="ECO:0000313" key="1">
    <source>
        <dbReference type="EMBL" id="ETX07820.1"/>
    </source>
</evidence>
<dbReference type="EMBL" id="AZHX01000362">
    <property type="protein sequence ID" value="ETX07820.1"/>
    <property type="molecule type" value="Genomic_DNA"/>
</dbReference>
<dbReference type="HOGENOM" id="CLU_3115772_0_0_7"/>